<evidence type="ECO:0008006" key="5">
    <source>
        <dbReference type="Google" id="ProtNLM"/>
    </source>
</evidence>
<name>A0AAD7XE36_9APHY</name>
<proteinExistence type="predicted"/>
<gene>
    <name evidence="3" type="ORF">ONZ51_g3278</name>
</gene>
<feature type="region of interest" description="Disordered" evidence="1">
    <location>
        <begin position="156"/>
        <end position="182"/>
    </location>
</feature>
<keyword evidence="4" id="KW-1185">Reference proteome</keyword>
<feature type="region of interest" description="Disordered" evidence="1">
    <location>
        <begin position="108"/>
        <end position="137"/>
    </location>
</feature>
<protein>
    <recommendedName>
        <fullName evidence="5">Carbohydrate-binding module family 19 domain-containing protein</fullName>
    </recommendedName>
</protein>
<feature type="region of interest" description="Disordered" evidence="1">
    <location>
        <begin position="205"/>
        <end position="228"/>
    </location>
</feature>
<dbReference type="EMBL" id="JAPEVG010000056">
    <property type="protein sequence ID" value="KAJ8488917.1"/>
    <property type="molecule type" value="Genomic_DNA"/>
</dbReference>
<evidence type="ECO:0000256" key="1">
    <source>
        <dbReference type="SAM" id="MobiDB-lite"/>
    </source>
</evidence>
<sequence length="441" mass="44487">MYSIVFTISLALLASARPKYFSRSAFSLQNGQDAVALNTQFAALSADSPCTAGENACVNGQFAQCVNGQFVLQPCAGGLICAALPLVNSPGTSITCTTAADRDARIAATGASGLQRRRHGQDRGRRPANPPQGSFKIVGTVGLTLTSSKAAGTTSLALSSGKSTSTSPAATSTSVKASTSGKAVSSSAAVAKSASTASSTAAASAASTSTSASSNTGGGAAATGGDDPQTSLTLVQSVIANGFAQDGQAQQEAGQVPSLTSTNNFINFCATVPGVPITNGQQIIGGSCNPAPMGVIASKSNMPSAKFVQPQNLDTVPANLNFTVKLEIAHLETGHFVNAATNYFAAPQVVNAQGDIQGHSHIVIEELTDLKQASPTDPTKFAYFKGLNAAAEGGILTVEVGGLPAGVYRMASINTAANHQPALVAVAQHGALDDMIYFTVQ</sequence>
<dbReference type="InterPro" id="IPR053216">
    <property type="entry name" value="Appressorial_penetr-assoc"/>
</dbReference>
<reference evidence="3" key="1">
    <citation type="submission" date="2022-11" db="EMBL/GenBank/DDBJ databases">
        <title>Genome Sequence of Cubamyces cubensis.</title>
        <authorList>
            <person name="Buettner E."/>
        </authorList>
    </citation>
    <scope>NUCLEOTIDE SEQUENCE</scope>
    <source>
        <strain evidence="3">MPL-01</strain>
    </source>
</reference>
<keyword evidence="2" id="KW-0732">Signal</keyword>
<feature type="chain" id="PRO_5041951222" description="Carbohydrate-binding module family 19 domain-containing protein" evidence="2">
    <location>
        <begin position="17"/>
        <end position="441"/>
    </location>
</feature>
<evidence type="ECO:0000313" key="4">
    <source>
        <dbReference type="Proteomes" id="UP001215151"/>
    </source>
</evidence>
<evidence type="ECO:0000256" key="2">
    <source>
        <dbReference type="SAM" id="SignalP"/>
    </source>
</evidence>
<dbReference type="PANTHER" id="PTHR34587:SF2">
    <property type="entry name" value="G-PROTEIN COUPLED RECEPTORS FAMILY 1 PROFILE DOMAIN-CONTAINING PROTEIN"/>
    <property type="match status" value="1"/>
</dbReference>
<dbReference type="Proteomes" id="UP001215151">
    <property type="component" value="Unassembled WGS sequence"/>
</dbReference>
<dbReference type="AlphaFoldDB" id="A0AAD7XE36"/>
<dbReference type="PANTHER" id="PTHR34587">
    <property type="entry name" value="VWFA DOMAIN-CONTAINING PROTEIN"/>
    <property type="match status" value="1"/>
</dbReference>
<feature type="signal peptide" evidence="2">
    <location>
        <begin position="1"/>
        <end position="16"/>
    </location>
</feature>
<comment type="caution">
    <text evidence="3">The sequence shown here is derived from an EMBL/GenBank/DDBJ whole genome shotgun (WGS) entry which is preliminary data.</text>
</comment>
<evidence type="ECO:0000313" key="3">
    <source>
        <dbReference type="EMBL" id="KAJ8488917.1"/>
    </source>
</evidence>
<accession>A0AAD7XE36</accession>
<feature type="compositionally biased region" description="Low complexity" evidence="1">
    <location>
        <begin position="205"/>
        <end position="215"/>
    </location>
</feature>
<organism evidence="3 4">
    <name type="scientific">Trametes cubensis</name>
    <dbReference type="NCBI Taxonomy" id="1111947"/>
    <lineage>
        <taxon>Eukaryota</taxon>
        <taxon>Fungi</taxon>
        <taxon>Dikarya</taxon>
        <taxon>Basidiomycota</taxon>
        <taxon>Agaricomycotina</taxon>
        <taxon>Agaricomycetes</taxon>
        <taxon>Polyporales</taxon>
        <taxon>Polyporaceae</taxon>
        <taxon>Trametes</taxon>
    </lineage>
</organism>